<dbReference type="EC" id="2.3.2.27" evidence="5"/>
<reference evidence="14" key="1">
    <citation type="submission" date="2025-08" db="UniProtKB">
        <authorList>
            <consortium name="RefSeq"/>
        </authorList>
    </citation>
    <scope>IDENTIFICATION</scope>
    <source>
        <strain evidence="14">15112-1751.03</strain>
        <tissue evidence="14">Whole Adult</tissue>
    </source>
</reference>
<evidence type="ECO:0000256" key="6">
    <source>
        <dbReference type="ARBA" id="ARBA00022490"/>
    </source>
</evidence>
<evidence type="ECO:0000313" key="14">
    <source>
        <dbReference type="RefSeq" id="XP_034097435.1"/>
    </source>
</evidence>
<dbReference type="PANTHER" id="PTHR13931">
    <property type="entry name" value="UBIQUITINATION FACTOR E4"/>
    <property type="match status" value="1"/>
</dbReference>
<evidence type="ECO:0000256" key="7">
    <source>
        <dbReference type="ARBA" id="ARBA00022679"/>
    </source>
</evidence>
<comment type="catalytic activity">
    <reaction evidence="1">
        <text>S-ubiquitinyl-[E2 ubiquitin-conjugating enzyme]-L-cysteine + [acceptor protein]-L-lysine = [E2 ubiquitin-conjugating enzyme]-L-cysteine + N(6)-ubiquitinyl-[acceptor protein]-L-lysine.</text>
        <dbReference type="EC" id="2.3.2.27"/>
    </reaction>
</comment>
<dbReference type="OrthoDB" id="20295at2759"/>
<evidence type="ECO:0000256" key="9">
    <source>
        <dbReference type="ARBA" id="ARBA00022990"/>
    </source>
</evidence>
<dbReference type="InterPro" id="IPR013083">
    <property type="entry name" value="Znf_RING/FYVE/PHD"/>
</dbReference>
<evidence type="ECO:0000256" key="4">
    <source>
        <dbReference type="ARBA" id="ARBA00007434"/>
    </source>
</evidence>
<evidence type="ECO:0000256" key="1">
    <source>
        <dbReference type="ARBA" id="ARBA00000900"/>
    </source>
</evidence>
<dbReference type="GO" id="GO:0034450">
    <property type="term" value="F:ubiquitin-ubiquitin ligase activity"/>
    <property type="evidence" value="ECO:0007669"/>
    <property type="project" value="InterPro"/>
</dbReference>
<dbReference type="GO" id="GO:0000151">
    <property type="term" value="C:ubiquitin ligase complex"/>
    <property type="evidence" value="ECO:0007669"/>
    <property type="project" value="InterPro"/>
</dbReference>
<gene>
    <name evidence="14" type="primary">LOC117563302</name>
</gene>
<evidence type="ECO:0000313" key="13">
    <source>
        <dbReference type="Proteomes" id="UP000515160"/>
    </source>
</evidence>
<dbReference type="UniPathway" id="UPA00143"/>
<accession>A0A6P8WIH5</accession>
<dbReference type="Pfam" id="PF10408">
    <property type="entry name" value="Ufd2P_core"/>
    <property type="match status" value="1"/>
</dbReference>
<dbReference type="CDD" id="cd16657">
    <property type="entry name" value="RING-Ubox_UBE4A"/>
    <property type="match status" value="1"/>
</dbReference>
<comment type="pathway">
    <text evidence="3">Protein modification; protein ubiquitination.</text>
</comment>
<dbReference type="GO" id="GO:0005634">
    <property type="term" value="C:nucleus"/>
    <property type="evidence" value="ECO:0007669"/>
    <property type="project" value="TreeGrafter"/>
</dbReference>
<evidence type="ECO:0000256" key="11">
    <source>
        <dbReference type="ARBA" id="ARBA00040077"/>
    </source>
</evidence>
<protein>
    <recommendedName>
        <fullName evidence="11">Ubiquitin conjugation factor E4 A</fullName>
        <ecNumber evidence="5">2.3.2.27</ecNumber>
    </recommendedName>
</protein>
<keyword evidence="9" id="KW-0007">Acetylation</keyword>
<keyword evidence="8" id="KW-0833">Ubl conjugation pathway</keyword>
<organism evidence="13 14">
    <name type="scientific">Drosophila albomicans</name>
    <name type="common">Fruit fly</name>
    <dbReference type="NCBI Taxonomy" id="7291"/>
    <lineage>
        <taxon>Eukaryota</taxon>
        <taxon>Metazoa</taxon>
        <taxon>Ecdysozoa</taxon>
        <taxon>Arthropoda</taxon>
        <taxon>Hexapoda</taxon>
        <taxon>Insecta</taxon>
        <taxon>Pterygota</taxon>
        <taxon>Neoptera</taxon>
        <taxon>Endopterygota</taxon>
        <taxon>Diptera</taxon>
        <taxon>Brachycera</taxon>
        <taxon>Muscomorpha</taxon>
        <taxon>Ephydroidea</taxon>
        <taxon>Drosophilidae</taxon>
        <taxon>Drosophila</taxon>
    </lineage>
</organism>
<dbReference type="RefSeq" id="XP_034097435.1">
    <property type="nucleotide sequence ID" value="XM_034241544.2"/>
</dbReference>
<dbReference type="CTD" id="9354"/>
<dbReference type="GO" id="GO:0006511">
    <property type="term" value="P:ubiquitin-dependent protein catabolic process"/>
    <property type="evidence" value="ECO:0007669"/>
    <property type="project" value="InterPro"/>
</dbReference>
<dbReference type="GO" id="GO:0000209">
    <property type="term" value="P:protein polyubiquitination"/>
    <property type="evidence" value="ECO:0007669"/>
    <property type="project" value="TreeGrafter"/>
</dbReference>
<dbReference type="PROSITE" id="PS51698">
    <property type="entry name" value="U_BOX"/>
    <property type="match status" value="1"/>
</dbReference>
<dbReference type="InterPro" id="IPR003613">
    <property type="entry name" value="Ubox_domain"/>
</dbReference>
<dbReference type="SUPFAM" id="SSF57850">
    <property type="entry name" value="RING/U-box"/>
    <property type="match status" value="1"/>
</dbReference>
<keyword evidence="6" id="KW-0963">Cytoplasm</keyword>
<dbReference type="Proteomes" id="UP000515160">
    <property type="component" value="Chromosome 2L"/>
</dbReference>
<evidence type="ECO:0000256" key="5">
    <source>
        <dbReference type="ARBA" id="ARBA00012483"/>
    </source>
</evidence>
<dbReference type="InterPro" id="IPR019474">
    <property type="entry name" value="Ub_conjug_fac_E4_core"/>
</dbReference>
<evidence type="ECO:0000256" key="2">
    <source>
        <dbReference type="ARBA" id="ARBA00004496"/>
    </source>
</evidence>
<dbReference type="GeneID" id="117563302"/>
<keyword evidence="13" id="KW-1185">Reference proteome</keyword>
<dbReference type="PANTHER" id="PTHR13931:SF16">
    <property type="entry name" value="UBIQUITIN CONJUGATION FACTOR E4 A"/>
    <property type="match status" value="1"/>
</dbReference>
<keyword evidence="7" id="KW-0808">Transferase</keyword>
<dbReference type="InterPro" id="IPR045132">
    <property type="entry name" value="UBE4"/>
</dbReference>
<evidence type="ECO:0000256" key="3">
    <source>
        <dbReference type="ARBA" id="ARBA00004906"/>
    </source>
</evidence>
<comment type="subcellular location">
    <subcellularLocation>
        <location evidence="2">Cytoplasm</location>
    </subcellularLocation>
</comment>
<comment type="similarity">
    <text evidence="4">Belongs to the ubiquitin conjugation factor E4 family.</text>
</comment>
<dbReference type="Pfam" id="PF04564">
    <property type="entry name" value="U-box"/>
    <property type="match status" value="1"/>
</dbReference>
<comment type="function">
    <text evidence="10">Ubiquitin-protein ligase that probably functions as an E3 ligase in conjunction with specific E1 and E2 ligases. May also function as an E4 ligase mediating the assembly of polyubiquitin chains on substrates ubiquitinated by another E3 ubiquitin ligase. Mediates 'Lys-48'-linked polyubiquitination of substrates.</text>
</comment>
<evidence type="ECO:0000259" key="12">
    <source>
        <dbReference type="PROSITE" id="PS51698"/>
    </source>
</evidence>
<feature type="domain" description="U-box" evidence="12">
    <location>
        <begin position="941"/>
        <end position="1015"/>
    </location>
</feature>
<evidence type="ECO:0000256" key="10">
    <source>
        <dbReference type="ARBA" id="ARBA00037624"/>
    </source>
</evidence>
<dbReference type="AlphaFoldDB" id="A0A6P8WIH5"/>
<sequence>MQMASVGDTDNPFAALLQQAADAPANGISKQLIEFILLFTLNKDVDHSRKHSVLCLADVVVADNTDNMGTLNEDLVAHALFERLMINDLAQYLVTPFQSTQGKDEALQRHSMKYLHGAFNRCESKLQKPNISERDKKDCEKILKLIFNNASTCMRQPDLFLPQIFHLQWLDLFDQADEHDTSVQEFLIRVCDKVLEEDEQELEALGALKAIFYPMLRFLQKQLVKDNLITIRKNLFWILGYFVREKRAGMLGELLIDYTTPNPKAKGGDYMTTLFGQLLCVSIMPKTQSAPYEFFRDISLVSQQTDPSLWQLLAHHQQQIFLLIKQLLVQTPETKRKTLQWIANCLDANVARGHLWSTINLNMQQTVHSTASDAFMTSLSAVLMRLCAPLCVPGMKVLMVDPTYCAVSTIEERRAKGVSMLKAYEETCLLPAEEGEQRLTAAKYNFITEIFYLAHKAFELGNRACIERMTRMMRELQTTQTAYQEVATRDPNNDLTKNLLRMLQEQMQQVLCIRNGLAEPENDAAILRFFEASAIWLTEIAMMPRESYEAALDKKDFAPQLLRNLELLSETPPFVAPYMKSVPENIIDNIAAYLNFCRNFSGDQFIQMYTTSHDAFFKMILLFMGSSELVKNPHLRAKLADALEFLLPTQISGSNRKAFITHVFDNHPDRLQVVRSLLNVFVSIEMTGQSVQFEQKFNYRRPMYAIMEFLWTKQEHIECFRLLASEAEANMEAIEPPIFLRFINLLINDAIFLLDESLSNLEQIKQLQRAQDNGEWNNLSHSERQQQTTNLQHLGMLARFDNILGRDTINILKLLTTEIKSIFCHNSMVDRIAAMLNYFLLHLVGPQRERFKVKDKKEFEFDPAQTVLEIAHIYINLSTDNSFCLAVSQDGRSYSDQLFGYAENILIRIGGGQLIGDMAEFAAKVQKMGADYKEEQELLADAPEEYLDPIISTLMTDPVVLPSSKVTVDRSTIARHLLSDQTDPFNREPLTMDKVKSNEALKQQIEQWIEGKRSAAREKS</sequence>
<dbReference type="GO" id="GO:0005737">
    <property type="term" value="C:cytoplasm"/>
    <property type="evidence" value="ECO:0007669"/>
    <property type="project" value="UniProtKB-SubCell"/>
</dbReference>
<dbReference type="GO" id="GO:0036503">
    <property type="term" value="P:ERAD pathway"/>
    <property type="evidence" value="ECO:0007669"/>
    <property type="project" value="InterPro"/>
</dbReference>
<name>A0A6P8WIH5_DROAB</name>
<dbReference type="Gene3D" id="3.30.40.10">
    <property type="entry name" value="Zinc/RING finger domain, C3HC4 (zinc finger)"/>
    <property type="match status" value="1"/>
</dbReference>
<proteinExistence type="inferred from homology"/>
<evidence type="ECO:0000256" key="8">
    <source>
        <dbReference type="ARBA" id="ARBA00022786"/>
    </source>
</evidence>
<dbReference type="SMART" id="SM00504">
    <property type="entry name" value="Ubox"/>
    <property type="match status" value="1"/>
</dbReference>
<dbReference type="FunFam" id="3.30.40.10:FF:000055">
    <property type="entry name" value="Ubiquitin conjugation factor e4 a"/>
    <property type="match status" value="1"/>
</dbReference>